<dbReference type="Proteomes" id="UP000662373">
    <property type="component" value="Unassembled WGS sequence"/>
</dbReference>
<protein>
    <submittedName>
        <fullName evidence="1">GxxExxY protein</fullName>
    </submittedName>
</protein>
<gene>
    <name evidence="1" type="ORF">JEM65_03630</name>
</gene>
<dbReference type="InterPro" id="IPR026350">
    <property type="entry name" value="GxxExxY"/>
</dbReference>
<organism evidence="1 2">
    <name type="scientific">Gelidibacter salicanalis</name>
    <dbReference type="NCBI Taxonomy" id="291193"/>
    <lineage>
        <taxon>Bacteria</taxon>
        <taxon>Pseudomonadati</taxon>
        <taxon>Bacteroidota</taxon>
        <taxon>Flavobacteriia</taxon>
        <taxon>Flavobacteriales</taxon>
        <taxon>Flavobacteriaceae</taxon>
        <taxon>Gelidibacter</taxon>
    </lineage>
</organism>
<evidence type="ECO:0000313" key="1">
    <source>
        <dbReference type="EMBL" id="MBJ7879747.1"/>
    </source>
</evidence>
<dbReference type="AlphaFoldDB" id="A0A934KS36"/>
<comment type="caution">
    <text evidence="1">The sequence shown here is derived from an EMBL/GenBank/DDBJ whole genome shotgun (WGS) entry which is preliminary data.</text>
</comment>
<proteinExistence type="predicted"/>
<sequence length="126" mass="14685">MDNYKHSETTDLILKCFYTVYNQLGYGFLEKVYEKAMFIELRSLGLSVERQKQINVLYKQQIVGEYYADLIVSEAVIIEIKAAESLCEAHEFQLINYLKATEIEVGLLLNFGKTPQIKRKIFSNKF</sequence>
<keyword evidence="2" id="KW-1185">Reference proteome</keyword>
<evidence type="ECO:0000313" key="2">
    <source>
        <dbReference type="Proteomes" id="UP000662373"/>
    </source>
</evidence>
<dbReference type="EMBL" id="JAEHJZ010000004">
    <property type="protein sequence ID" value="MBJ7879747.1"/>
    <property type="molecule type" value="Genomic_DNA"/>
</dbReference>
<dbReference type="NCBIfam" id="TIGR04256">
    <property type="entry name" value="GxxExxY"/>
    <property type="match status" value="1"/>
</dbReference>
<reference evidence="1 2" key="1">
    <citation type="submission" date="2020-09" db="EMBL/GenBank/DDBJ databases">
        <title>Draft genome of Gelidibacter salicanalis PAMC21136.</title>
        <authorList>
            <person name="Park H."/>
        </authorList>
    </citation>
    <scope>NUCLEOTIDE SEQUENCE [LARGE SCALE GENOMIC DNA]</scope>
    <source>
        <strain evidence="1 2">PAMC21136</strain>
    </source>
</reference>
<name>A0A934KS36_9FLAO</name>
<accession>A0A934KS36</accession>
<dbReference type="Pfam" id="PF13366">
    <property type="entry name" value="PDDEXK_3"/>
    <property type="match status" value="1"/>
</dbReference>
<dbReference type="RefSeq" id="WP_199597194.1">
    <property type="nucleotide sequence ID" value="NZ_JAEHJZ010000004.1"/>
</dbReference>